<name>A0A9D1W2K6_9FIRM</name>
<organism evidence="5 6">
    <name type="scientific">Candidatus Lachnoclostridium stercoripullorum</name>
    <dbReference type="NCBI Taxonomy" id="2838635"/>
    <lineage>
        <taxon>Bacteria</taxon>
        <taxon>Bacillati</taxon>
        <taxon>Bacillota</taxon>
        <taxon>Clostridia</taxon>
        <taxon>Lachnospirales</taxon>
        <taxon>Lachnospiraceae</taxon>
    </lineage>
</organism>
<proteinExistence type="predicted"/>
<keyword evidence="1" id="KW-0805">Transcription regulation</keyword>
<gene>
    <name evidence="5" type="ORF">IAA28_00460</name>
</gene>
<dbReference type="SMART" id="SM00895">
    <property type="entry name" value="FCD"/>
    <property type="match status" value="1"/>
</dbReference>
<dbReference type="Gene3D" id="1.10.10.10">
    <property type="entry name" value="Winged helix-like DNA-binding domain superfamily/Winged helix DNA-binding domain"/>
    <property type="match status" value="1"/>
</dbReference>
<reference evidence="5" key="1">
    <citation type="journal article" date="2021" name="PeerJ">
        <title>Extensive microbial diversity within the chicken gut microbiome revealed by metagenomics and culture.</title>
        <authorList>
            <person name="Gilroy R."/>
            <person name="Ravi A."/>
            <person name="Getino M."/>
            <person name="Pursley I."/>
            <person name="Horton D.L."/>
            <person name="Alikhan N.F."/>
            <person name="Baker D."/>
            <person name="Gharbi K."/>
            <person name="Hall N."/>
            <person name="Watson M."/>
            <person name="Adriaenssens E.M."/>
            <person name="Foster-Nyarko E."/>
            <person name="Jarju S."/>
            <person name="Secka A."/>
            <person name="Antonio M."/>
            <person name="Oren A."/>
            <person name="Chaudhuri R.R."/>
            <person name="La Ragione R."/>
            <person name="Hildebrand F."/>
            <person name="Pallen M.J."/>
        </authorList>
    </citation>
    <scope>NUCLEOTIDE SEQUENCE</scope>
    <source>
        <strain evidence="5">ChiGjej4B4-12881</strain>
    </source>
</reference>
<evidence type="ECO:0000259" key="4">
    <source>
        <dbReference type="SMART" id="SM00895"/>
    </source>
</evidence>
<dbReference type="InterPro" id="IPR008920">
    <property type="entry name" value="TF_FadR/GntR_C"/>
</dbReference>
<dbReference type="PANTHER" id="PTHR43537">
    <property type="entry name" value="TRANSCRIPTIONAL REGULATOR, GNTR FAMILY"/>
    <property type="match status" value="1"/>
</dbReference>
<feature type="non-terminal residue" evidence="5">
    <location>
        <position position="1"/>
    </location>
</feature>
<keyword evidence="3" id="KW-0804">Transcription</keyword>
<evidence type="ECO:0000313" key="6">
    <source>
        <dbReference type="Proteomes" id="UP000886780"/>
    </source>
</evidence>
<evidence type="ECO:0000256" key="2">
    <source>
        <dbReference type="ARBA" id="ARBA00023125"/>
    </source>
</evidence>
<dbReference type="Gene3D" id="1.20.120.530">
    <property type="entry name" value="GntR ligand-binding domain-like"/>
    <property type="match status" value="1"/>
</dbReference>
<comment type="caution">
    <text evidence="5">The sequence shown here is derived from an EMBL/GenBank/DDBJ whole genome shotgun (WGS) entry which is preliminary data.</text>
</comment>
<dbReference type="Proteomes" id="UP000886780">
    <property type="component" value="Unassembled WGS sequence"/>
</dbReference>
<protein>
    <submittedName>
        <fullName evidence="5">GntR family transcriptional regulator</fullName>
    </submittedName>
</protein>
<evidence type="ECO:0000256" key="3">
    <source>
        <dbReference type="ARBA" id="ARBA00023163"/>
    </source>
</evidence>
<dbReference type="InterPro" id="IPR011711">
    <property type="entry name" value="GntR_C"/>
</dbReference>
<dbReference type="PANTHER" id="PTHR43537:SF24">
    <property type="entry name" value="GLUCONATE OPERON TRANSCRIPTIONAL REPRESSOR"/>
    <property type="match status" value="1"/>
</dbReference>
<evidence type="ECO:0000256" key="1">
    <source>
        <dbReference type="ARBA" id="ARBA00023015"/>
    </source>
</evidence>
<dbReference type="EMBL" id="DXEU01000008">
    <property type="protein sequence ID" value="HIX51259.1"/>
    <property type="molecule type" value="Genomic_DNA"/>
</dbReference>
<feature type="domain" description="GntR C-terminal" evidence="4">
    <location>
        <begin position="33"/>
        <end position="156"/>
    </location>
</feature>
<dbReference type="AlphaFoldDB" id="A0A9D1W2K6"/>
<accession>A0A9D1W2K6</accession>
<dbReference type="InterPro" id="IPR036388">
    <property type="entry name" value="WH-like_DNA-bd_sf"/>
</dbReference>
<sequence length="173" mass="20207">REALNKLEQEGLVQIIPKKGVMVTGLTLTEINQTFEARLLLEPFIISNYMDALDDQMLQKVEEETKRLLDAEPSPPDFCRLDDYFHRQISAACPNRYFKEMLAHIYDQNQRIRLFSGRDLWERHIQAHREHLELIRYLRNGQKEEAVAALTLHLIKSKEAAIKTLIEKAIPVV</sequence>
<reference evidence="5" key="2">
    <citation type="submission" date="2021-04" db="EMBL/GenBank/DDBJ databases">
        <authorList>
            <person name="Gilroy R."/>
        </authorList>
    </citation>
    <scope>NUCLEOTIDE SEQUENCE</scope>
    <source>
        <strain evidence="5">ChiGjej4B4-12881</strain>
    </source>
</reference>
<dbReference type="SUPFAM" id="SSF48008">
    <property type="entry name" value="GntR ligand-binding domain-like"/>
    <property type="match status" value="1"/>
</dbReference>
<dbReference type="GO" id="GO:0003677">
    <property type="term" value="F:DNA binding"/>
    <property type="evidence" value="ECO:0007669"/>
    <property type="project" value="UniProtKB-KW"/>
</dbReference>
<keyword evidence="2" id="KW-0238">DNA-binding</keyword>
<dbReference type="Pfam" id="PF07729">
    <property type="entry name" value="FCD"/>
    <property type="match status" value="1"/>
</dbReference>
<evidence type="ECO:0000313" key="5">
    <source>
        <dbReference type="EMBL" id="HIX51259.1"/>
    </source>
</evidence>